<dbReference type="Gene3D" id="3.30.559.10">
    <property type="entry name" value="Chloramphenicol acetyltransferase-like domain"/>
    <property type="match status" value="1"/>
</dbReference>
<dbReference type="CDD" id="cd12114">
    <property type="entry name" value="A_NRPS_TlmIV_like"/>
    <property type="match status" value="1"/>
</dbReference>
<dbReference type="PANTHER" id="PTHR45527">
    <property type="entry name" value="NONRIBOSOMAL PEPTIDE SYNTHETASE"/>
    <property type="match status" value="1"/>
</dbReference>
<feature type="region of interest" description="Disordered" evidence="6">
    <location>
        <begin position="1370"/>
        <end position="1577"/>
    </location>
</feature>
<sequence>MTDNGRTSRTPRSDDRFEKFPLTEIQYAYWVGRGSNFVLGNVAPHAYFELEGRRLDPDVLSRAWRTLIERHDMLRAVVDEDGRQHVLPSVPEFHVRCTDLRSAPPDEAERVLTGIRDEMSHHVYTAADWPLFDIRLSRLPEHDRLHVSLDLLMVDLASLTLLFSEWSALCQDAGLELPPVDVTFRDYALALEQGSQAPRHQKALDYWTSRATTLAPPPDLPLAKSPVSVHKPRFTHREYHLPEPDWKRLQERCEARGLTPTAVLAAVFSEVLAVWSGTRRFTLNLTLFNRLPLLLDRNEAGKRVVHPHLRRMVGDFTSICLLEVDASTGRSLSERAEATQTQLQKDLRHRQVSALQTLRERRRLGLQSGFETMPVVFTSGLGTAADVSDAMGYFGDISYRVSQTPQVWLDHQVVDFTGSLDLTWDCVEELFPEGLLDDMFATYCATVARLAHEDSPWDEELTVDLPGHQLTARADANATEGPRPAGLLHESFLARAAAHPDRPAVLTAGREVGYGELAARAEAVRRQVTAAAGDEPRDRLVGITLDKGPEQVAAAYGVMMAGAAYLPVGAALPAQRRSRILADGRAAAVVTDSALDAALEWPEAIPRLLVDGPAPATPADRLPAGPARPGDLAYVLYTSGSTGTPKGVMIEHGAVLNTVADINERFRVGPDDRVFGLADLGFDLSVYDLFGTLAVGAGLVLPDPDMRSEPAHWAKLMAQHGVTVWNSVPAQMQMLVEHLEAGGEVPERLRLIMLSGDWIPVDLPRRIHDLWPDAEIISLGGATEASIWSIHHPVDEVPQGAKSVPYGVPLRNQTFHVLDERMEPCPVWTAGQLYIGGVGLARGYWADEERTAAAFVTHPRTGERLYRTGDFGRYRTDGTIEFLGRRDGQVKINGHRVELGEIEATLSQHPGVDASVVVKSADGSGAARLHGYVVPSVREADETLFVTEHAEPATSAALWQALGETAGRPAAGPAPERLRAAWDVLDEVYTLATAAAFRSFGLPHEPGAVFDPAALRGAGVAPRYERWLARAVARLETTGHLTTGDDGTTVARPLPEALPDDLKGRARDVLKEVLGIDEDVTDWMLTLADGLADVLTQSVHSAELYASDRTPGVYDRLFGPTYQAAADAVRAFTGRFPADRTLKAMEVGSGYGSLTRHLLPLLPEDRTEYLFTDISRYFTDRARTEFADHPALRFDLFDLDQPPAVQGFGDQSADLLVAASVLHDMRRIAPTLRNLRSMTAPGGILLMVEQTTFHPWFDLVMGLQQGFDNFEDTELRTRHCLLDRGQWAAELAAAGFARSQVLTVTGGPASVGFDVIVAQAPDTRRRFAPDALREFAAARLPRHMVPAQILALDELPLNATGKVDRAALAKAGARGAGRGSRPSRRAPTGSASSSRSGARSWASAGSTWTTTSWTRAATRCSPRGSSPTCRPRSTSPCRSARSSSTRRWRRSTAISSSSSDRPSSCPGRSDEPDPADAADRYRRNGAPRRTPPLHRRGHGMGRRLPRRDPRRAAAGHRPRHPARRAGRRLRHDARPVRGPRRGVRPARTAQGRVRPLHGRRPRPAPDGTAARGSVSEP</sequence>
<evidence type="ECO:0000259" key="9">
    <source>
        <dbReference type="Pfam" id="PF08242"/>
    </source>
</evidence>
<dbReference type="InterPro" id="IPR001242">
    <property type="entry name" value="Condensation_dom"/>
</dbReference>
<dbReference type="Gene3D" id="3.40.50.980">
    <property type="match status" value="2"/>
</dbReference>
<dbReference type="SUPFAM" id="SSF53335">
    <property type="entry name" value="S-adenosyl-L-methionine-dependent methyltransferases"/>
    <property type="match status" value="1"/>
</dbReference>
<organism evidence="10 11">
    <name type="scientific">Streptomyces roseicoloratus</name>
    <dbReference type="NCBI Taxonomy" id="2508722"/>
    <lineage>
        <taxon>Bacteria</taxon>
        <taxon>Bacillati</taxon>
        <taxon>Actinomycetota</taxon>
        <taxon>Actinomycetes</taxon>
        <taxon>Kitasatosporales</taxon>
        <taxon>Streptomycetaceae</taxon>
        <taxon>Streptomyces</taxon>
    </lineage>
</organism>
<dbReference type="SUPFAM" id="SSF52777">
    <property type="entry name" value="CoA-dependent acyltransferases"/>
    <property type="match status" value="2"/>
</dbReference>
<dbReference type="InterPro" id="IPR010071">
    <property type="entry name" value="AA_adenyl_dom"/>
</dbReference>
<feature type="domain" description="AMP-dependent synthetase/ligase" evidence="7">
    <location>
        <begin position="494"/>
        <end position="845"/>
    </location>
</feature>
<dbReference type="EMBL" id="CP133762">
    <property type="protein sequence ID" value="WMX48330.1"/>
    <property type="molecule type" value="Genomic_DNA"/>
</dbReference>
<feature type="domain" description="Condensation" evidence="8">
    <location>
        <begin position="21"/>
        <end position="353"/>
    </location>
</feature>
<dbReference type="Pfam" id="PF00501">
    <property type="entry name" value="AMP-binding"/>
    <property type="match status" value="1"/>
</dbReference>
<feature type="compositionally biased region" description="Basic residues" evidence="6">
    <location>
        <begin position="1512"/>
        <end position="1544"/>
    </location>
</feature>
<dbReference type="InterPro" id="IPR020845">
    <property type="entry name" value="AMP-binding_CS"/>
</dbReference>
<keyword evidence="11" id="KW-1185">Reference proteome</keyword>
<feature type="compositionally biased region" description="Low complexity" evidence="6">
    <location>
        <begin position="1385"/>
        <end position="1443"/>
    </location>
</feature>
<evidence type="ECO:0000313" key="10">
    <source>
        <dbReference type="EMBL" id="WMX48330.1"/>
    </source>
</evidence>
<dbReference type="Pfam" id="PF08242">
    <property type="entry name" value="Methyltransf_12"/>
    <property type="match status" value="1"/>
</dbReference>
<dbReference type="Proteomes" id="UP001250858">
    <property type="component" value="Chromosome"/>
</dbReference>
<dbReference type="Gene3D" id="3.30.559.30">
    <property type="entry name" value="Nonribosomal peptide synthetase, condensation domain"/>
    <property type="match status" value="1"/>
</dbReference>
<proteinExistence type="inferred from homology"/>
<evidence type="ECO:0000256" key="4">
    <source>
        <dbReference type="ARBA" id="ARBA00022598"/>
    </source>
</evidence>
<dbReference type="Pfam" id="PF00668">
    <property type="entry name" value="Condensation"/>
    <property type="match status" value="1"/>
</dbReference>
<name>A0ABY9S5R6_9ACTN</name>
<dbReference type="Gene3D" id="3.40.50.150">
    <property type="entry name" value="Vaccinia Virus protein VP39"/>
    <property type="match status" value="1"/>
</dbReference>
<dbReference type="Gene3D" id="2.30.38.10">
    <property type="entry name" value="Luciferase, Domain 3"/>
    <property type="match status" value="1"/>
</dbReference>
<keyword evidence="4" id="KW-0436">Ligase</keyword>
<comment type="similarity">
    <text evidence="2">Belongs to the ATP-dependent AMP-binding enzyme family. MbtB subfamily.</text>
</comment>
<feature type="compositionally biased region" description="Low complexity" evidence="6">
    <location>
        <begin position="1451"/>
        <end position="1467"/>
    </location>
</feature>
<accession>A0ABY9S5R6</accession>
<protein>
    <recommendedName>
        <fullName evidence="3">Phenyloxazoline synthase MbtB</fullName>
    </recommendedName>
    <alternativeName>
        <fullName evidence="5">Mycobactin synthetase protein B</fullName>
    </alternativeName>
</protein>
<evidence type="ECO:0000256" key="6">
    <source>
        <dbReference type="SAM" id="MobiDB-lite"/>
    </source>
</evidence>
<dbReference type="InterPro" id="IPR023213">
    <property type="entry name" value="CAT-like_dom_sf"/>
</dbReference>
<dbReference type="PANTHER" id="PTHR45527:SF10">
    <property type="entry name" value="PYOCHELIN SYNTHASE PCHF"/>
    <property type="match status" value="1"/>
</dbReference>
<evidence type="ECO:0000256" key="3">
    <source>
        <dbReference type="ARBA" id="ARBA00016743"/>
    </source>
</evidence>
<dbReference type="InterPro" id="IPR013217">
    <property type="entry name" value="Methyltransf_12"/>
</dbReference>
<dbReference type="CDD" id="cd19535">
    <property type="entry name" value="Cyc_NRPS"/>
    <property type="match status" value="1"/>
</dbReference>
<reference evidence="10 11" key="1">
    <citation type="submission" date="2023-09" db="EMBL/GenBank/DDBJ databases">
        <title>Complete genome of Streptomyces roseicoloratus T14.</title>
        <authorList>
            <person name="Bashizi T."/>
            <person name="Kim M.-J."/>
            <person name="Lee G."/>
            <person name="Tagele S.B."/>
            <person name="Shin J.-H."/>
        </authorList>
    </citation>
    <scope>NUCLEOTIDE SEQUENCE [LARGE SCALE GENOMIC DNA]</scope>
    <source>
        <strain evidence="10 11">T14</strain>
    </source>
</reference>
<comment type="pathway">
    <text evidence="1">Siderophore biosynthesis; mycobactin biosynthesis.</text>
</comment>
<dbReference type="PROSITE" id="PS00455">
    <property type="entry name" value="AMP_BINDING"/>
    <property type="match status" value="1"/>
</dbReference>
<dbReference type="NCBIfam" id="TIGR01733">
    <property type="entry name" value="AA-adenyl-dom"/>
    <property type="match status" value="1"/>
</dbReference>
<evidence type="ECO:0000313" key="11">
    <source>
        <dbReference type="Proteomes" id="UP001250858"/>
    </source>
</evidence>
<dbReference type="Gene3D" id="3.30.300.30">
    <property type="match status" value="1"/>
</dbReference>
<evidence type="ECO:0000256" key="2">
    <source>
        <dbReference type="ARBA" id="ARBA00007380"/>
    </source>
</evidence>
<dbReference type="InterPro" id="IPR045851">
    <property type="entry name" value="AMP-bd_C_sf"/>
</dbReference>
<evidence type="ECO:0000256" key="5">
    <source>
        <dbReference type="ARBA" id="ARBA00033440"/>
    </source>
</evidence>
<dbReference type="InterPro" id="IPR029063">
    <property type="entry name" value="SAM-dependent_MTases_sf"/>
</dbReference>
<dbReference type="CDD" id="cd02440">
    <property type="entry name" value="AdoMet_MTases"/>
    <property type="match status" value="1"/>
</dbReference>
<dbReference type="InterPro" id="IPR000873">
    <property type="entry name" value="AMP-dep_synth/lig_dom"/>
</dbReference>
<evidence type="ECO:0000259" key="7">
    <source>
        <dbReference type="Pfam" id="PF00501"/>
    </source>
</evidence>
<evidence type="ECO:0000256" key="1">
    <source>
        <dbReference type="ARBA" id="ARBA00005102"/>
    </source>
</evidence>
<dbReference type="SUPFAM" id="SSF56801">
    <property type="entry name" value="Acetyl-CoA synthetase-like"/>
    <property type="match status" value="1"/>
</dbReference>
<dbReference type="InterPro" id="IPR057737">
    <property type="entry name" value="Condensation_MtbB-like"/>
</dbReference>
<evidence type="ECO:0000259" key="8">
    <source>
        <dbReference type="Pfam" id="PF00668"/>
    </source>
</evidence>
<gene>
    <name evidence="10" type="ORF">RGF97_30945</name>
</gene>
<feature type="compositionally biased region" description="Basic residues" evidence="6">
    <location>
        <begin position="1483"/>
        <end position="1505"/>
    </location>
</feature>
<feature type="domain" description="Methyltransferase type 12" evidence="9">
    <location>
        <begin position="1145"/>
        <end position="1245"/>
    </location>
</feature>